<feature type="domain" description="Cytochrome c" evidence="6">
    <location>
        <begin position="144"/>
        <end position="240"/>
    </location>
</feature>
<reference evidence="7 8" key="1">
    <citation type="journal article" date="2014" name="Genome Announc.">
        <title>Draft Genome Sequence of the Agar-Degrading Bacterium Catenovulum sp. Strain DS-2, Isolated from Intestines of Haliotis diversicolor.</title>
        <authorList>
            <person name="Shan D."/>
            <person name="Li X."/>
            <person name="Gu Z."/>
            <person name="Wei G."/>
            <person name="Gao Z."/>
            <person name="Shao Z."/>
        </authorList>
    </citation>
    <scope>NUCLEOTIDE SEQUENCE [LARGE SCALE GENOMIC DNA]</scope>
    <source>
        <strain evidence="7 8">DS-2</strain>
    </source>
</reference>
<dbReference type="Proteomes" id="UP000019276">
    <property type="component" value="Unassembled WGS sequence"/>
</dbReference>
<feature type="domain" description="Cytochrome c" evidence="6">
    <location>
        <begin position="458"/>
        <end position="545"/>
    </location>
</feature>
<dbReference type="RefSeq" id="WP_035012977.1">
    <property type="nucleotide sequence ID" value="NZ_ARZY01000002.1"/>
</dbReference>
<dbReference type="InterPro" id="IPR051395">
    <property type="entry name" value="Cytochrome_c_Peroxidase/MauG"/>
</dbReference>
<evidence type="ECO:0000256" key="1">
    <source>
        <dbReference type="ARBA" id="ARBA00022617"/>
    </source>
</evidence>
<dbReference type="InterPro" id="IPR036909">
    <property type="entry name" value="Cyt_c-like_dom_sf"/>
</dbReference>
<dbReference type="Gene3D" id="1.10.760.10">
    <property type="entry name" value="Cytochrome c-like domain"/>
    <property type="match status" value="1"/>
</dbReference>
<dbReference type="AlphaFoldDB" id="W7R2U5"/>
<dbReference type="GO" id="GO:0046872">
    <property type="term" value="F:metal ion binding"/>
    <property type="evidence" value="ECO:0007669"/>
    <property type="project" value="UniProtKB-KW"/>
</dbReference>
<keyword evidence="3 4" id="KW-0408">Iron</keyword>
<gene>
    <name evidence="7" type="ORF">DS2_02213</name>
</gene>
<evidence type="ECO:0000256" key="3">
    <source>
        <dbReference type="ARBA" id="ARBA00023004"/>
    </source>
</evidence>
<feature type="transmembrane region" description="Helical" evidence="5">
    <location>
        <begin position="12"/>
        <end position="31"/>
    </location>
</feature>
<dbReference type="SUPFAM" id="SSF46626">
    <property type="entry name" value="Cytochrome c"/>
    <property type="match status" value="1"/>
</dbReference>
<dbReference type="eggNOG" id="COG1858">
    <property type="taxonomic scope" value="Bacteria"/>
</dbReference>
<evidence type="ECO:0000313" key="7">
    <source>
        <dbReference type="EMBL" id="EWH11960.1"/>
    </source>
</evidence>
<dbReference type="InterPro" id="IPR009056">
    <property type="entry name" value="Cyt_c-like_dom"/>
</dbReference>
<evidence type="ECO:0000313" key="8">
    <source>
        <dbReference type="Proteomes" id="UP000019276"/>
    </source>
</evidence>
<keyword evidence="5" id="KW-0472">Membrane</keyword>
<protein>
    <recommendedName>
        <fullName evidence="6">Cytochrome c domain-containing protein</fullName>
    </recommendedName>
</protein>
<comment type="caution">
    <text evidence="7">The sequence shown here is derived from an EMBL/GenBank/DDBJ whole genome shotgun (WGS) entry which is preliminary data.</text>
</comment>
<keyword evidence="2 4" id="KW-0479">Metal-binding</keyword>
<dbReference type="GO" id="GO:0020037">
    <property type="term" value="F:heme binding"/>
    <property type="evidence" value="ECO:0007669"/>
    <property type="project" value="InterPro"/>
</dbReference>
<name>W7R2U5_9ALTE</name>
<sequence>MILNGKIKIITKLGLVFFSLLILISGLGVYWKHQSRYSDNSPYRGAQYIQNSQFMDGFDKIYPSPQFPNSEINGKWQGWNASQSMWYYNTTQGSDLLPYDFFLFLEQHNSSELFRSEKNIDRFRYIVQKPTEANPDGLPLGFVKDEYLGKTYLGLTCAACHTSQVVYNNTAIRIDGGPAMANMDMFMRELEAALSETLQDKRKKRRFINNVLNHNLQQGILGQVNYEDEQNIEADLHKYMLQVSLYNYINHSPTEYGYARLDAFGRIFNRVLQHTLNKKQLQQSIADTFDGQTATKLLKDLNNGLIANDQLPRVFDRLVGQFNLDPDSADLVANMAQLKQLKEKLFNAPDAPVSYPFLWDIAQHDYVQWNGIAANAGVGAVGRNTGEVMGVFATLDWYESKSANLSTFLGDQPKNDNGKYTHFKSSVDFTNLRLIESQLRDLTSPIWPEEVLGRIKWADVKAGQLLFEQHCANCHLPIESTNPRRKVIAQMSKLEEIQTDDKMATNSVSYTGQTGILQGIYLGTDVGDILLQEQAPVAAILTAATRNVVATPDPDKGWLTNWFDWLYNLAVTFFDNDIKQSIKRGNYNPDTTANPWASLLAYKARPMNGVWATAPYLHNGSVPTLYDLLLPKCNAQQQQAGEKCRPEKFVVGSRLFDPVKVGFISEGYDGFVFDTSKVGNSNAGHEYGTKDIQLPNGQVLPALTDKQRWQIVEYMKSI</sequence>
<dbReference type="GO" id="GO:0009055">
    <property type="term" value="F:electron transfer activity"/>
    <property type="evidence" value="ECO:0007669"/>
    <property type="project" value="InterPro"/>
</dbReference>
<evidence type="ECO:0000256" key="2">
    <source>
        <dbReference type="ARBA" id="ARBA00022723"/>
    </source>
</evidence>
<dbReference type="EMBL" id="ARZY01000002">
    <property type="protein sequence ID" value="EWH11960.1"/>
    <property type="molecule type" value="Genomic_DNA"/>
</dbReference>
<dbReference type="PANTHER" id="PTHR30600">
    <property type="entry name" value="CYTOCHROME C PEROXIDASE-RELATED"/>
    <property type="match status" value="1"/>
</dbReference>
<dbReference type="PANTHER" id="PTHR30600:SF9">
    <property type="entry name" value="BLR7738 PROTEIN"/>
    <property type="match status" value="1"/>
</dbReference>
<accession>W7R2U5</accession>
<keyword evidence="5" id="KW-1133">Transmembrane helix</keyword>
<evidence type="ECO:0000256" key="5">
    <source>
        <dbReference type="SAM" id="Phobius"/>
    </source>
</evidence>
<dbReference type="InterPro" id="IPR047758">
    <property type="entry name" value="CytoC_perox"/>
</dbReference>
<dbReference type="STRING" id="1328313.DS2_02213"/>
<evidence type="ECO:0000259" key="6">
    <source>
        <dbReference type="PROSITE" id="PS51007"/>
    </source>
</evidence>
<dbReference type="Pfam" id="PF21419">
    <property type="entry name" value="RoxA-like_Cyt-c"/>
    <property type="match status" value="1"/>
</dbReference>
<dbReference type="NCBIfam" id="NF040606">
    <property type="entry name" value="CytoC_perox"/>
    <property type="match status" value="1"/>
</dbReference>
<dbReference type="PATRIC" id="fig|1328313.3.peg.461"/>
<dbReference type="GO" id="GO:0004130">
    <property type="term" value="F:cytochrome-c peroxidase activity"/>
    <property type="evidence" value="ECO:0007669"/>
    <property type="project" value="TreeGrafter"/>
</dbReference>
<keyword evidence="8" id="KW-1185">Reference proteome</keyword>
<proteinExistence type="predicted"/>
<dbReference type="OrthoDB" id="417271at2"/>
<keyword evidence="1 4" id="KW-0349">Heme</keyword>
<evidence type="ECO:0000256" key="4">
    <source>
        <dbReference type="PROSITE-ProRule" id="PRU00433"/>
    </source>
</evidence>
<dbReference type="PROSITE" id="PS51007">
    <property type="entry name" value="CYTC"/>
    <property type="match status" value="2"/>
</dbReference>
<organism evidence="7 8">
    <name type="scientific">Catenovulum agarivorans DS-2</name>
    <dbReference type="NCBI Taxonomy" id="1328313"/>
    <lineage>
        <taxon>Bacteria</taxon>
        <taxon>Pseudomonadati</taxon>
        <taxon>Pseudomonadota</taxon>
        <taxon>Gammaproteobacteria</taxon>
        <taxon>Alteromonadales</taxon>
        <taxon>Alteromonadaceae</taxon>
        <taxon>Catenovulum</taxon>
    </lineage>
</organism>
<keyword evidence="5" id="KW-0812">Transmembrane</keyword>